<sequence length="128" mass="13252">MSWVALDLERAVEKASRFYVDLLKAGIDSTAGGVVLLDMILLNRPGELGRVLTAIGSSTGKSLLTAYATTEVQGQTAGGGGVSKFGFILLVYPAVDEADAARVAEAAKGAGAISVTAYFIRVKEVMKG</sequence>
<dbReference type="RefSeq" id="WP_188596586.1">
    <property type="nucleotide sequence ID" value="NZ_BMNL01000003.1"/>
</dbReference>
<evidence type="ECO:0000313" key="1">
    <source>
        <dbReference type="EMBL" id="GGP21306.1"/>
    </source>
</evidence>
<proteinExistence type="predicted"/>
<evidence type="ECO:0000313" key="2">
    <source>
        <dbReference type="Proteomes" id="UP000610960"/>
    </source>
</evidence>
<accession>A0A830GWQ0</accession>
<reference evidence="1" key="1">
    <citation type="journal article" date="2014" name="Int. J. Syst. Evol. Microbiol.">
        <title>Complete genome sequence of Corynebacterium casei LMG S-19264T (=DSM 44701T), isolated from a smear-ripened cheese.</title>
        <authorList>
            <consortium name="US DOE Joint Genome Institute (JGI-PGF)"/>
            <person name="Walter F."/>
            <person name="Albersmeier A."/>
            <person name="Kalinowski J."/>
            <person name="Ruckert C."/>
        </authorList>
    </citation>
    <scope>NUCLEOTIDE SEQUENCE</scope>
    <source>
        <strain evidence="1">JCM 10088</strain>
    </source>
</reference>
<keyword evidence="2" id="KW-1185">Reference proteome</keyword>
<dbReference type="Proteomes" id="UP000610960">
    <property type="component" value="Unassembled WGS sequence"/>
</dbReference>
<dbReference type="AlphaFoldDB" id="A0A830GWQ0"/>
<comment type="caution">
    <text evidence="1">The sequence shown here is derived from an EMBL/GenBank/DDBJ whole genome shotgun (WGS) entry which is preliminary data.</text>
</comment>
<reference evidence="1" key="2">
    <citation type="submission" date="2020-09" db="EMBL/GenBank/DDBJ databases">
        <authorList>
            <person name="Sun Q."/>
            <person name="Ohkuma M."/>
        </authorList>
    </citation>
    <scope>NUCLEOTIDE SEQUENCE</scope>
    <source>
        <strain evidence="1">JCM 10088</strain>
    </source>
</reference>
<gene>
    <name evidence="1" type="ORF">GCM10007981_12590</name>
</gene>
<organism evidence="1 2">
    <name type="scientific">Thermocladium modestius</name>
    <dbReference type="NCBI Taxonomy" id="62609"/>
    <lineage>
        <taxon>Archaea</taxon>
        <taxon>Thermoproteota</taxon>
        <taxon>Thermoprotei</taxon>
        <taxon>Thermoproteales</taxon>
        <taxon>Thermoproteaceae</taxon>
        <taxon>Thermocladium</taxon>
    </lineage>
</organism>
<dbReference type="EMBL" id="BMNL01000003">
    <property type="protein sequence ID" value="GGP21306.1"/>
    <property type="molecule type" value="Genomic_DNA"/>
</dbReference>
<protein>
    <submittedName>
        <fullName evidence="1">Uncharacterized protein</fullName>
    </submittedName>
</protein>
<name>A0A830GWQ0_9CREN</name>